<protein>
    <submittedName>
        <fullName evidence="2">Uncharacterized protein</fullName>
    </submittedName>
</protein>
<gene>
    <name evidence="2" type="ORF">FSB_LOCUS34951</name>
</gene>
<keyword evidence="1" id="KW-0472">Membrane</keyword>
<organism evidence="2">
    <name type="scientific">Fagus sylvatica</name>
    <name type="common">Beechnut</name>
    <dbReference type="NCBI Taxonomy" id="28930"/>
    <lineage>
        <taxon>Eukaryota</taxon>
        <taxon>Viridiplantae</taxon>
        <taxon>Streptophyta</taxon>
        <taxon>Embryophyta</taxon>
        <taxon>Tracheophyta</taxon>
        <taxon>Spermatophyta</taxon>
        <taxon>Magnoliopsida</taxon>
        <taxon>eudicotyledons</taxon>
        <taxon>Gunneridae</taxon>
        <taxon>Pentapetalae</taxon>
        <taxon>rosids</taxon>
        <taxon>fabids</taxon>
        <taxon>Fagales</taxon>
        <taxon>Fagaceae</taxon>
        <taxon>Fagus</taxon>
    </lineage>
</organism>
<keyword evidence="1" id="KW-0812">Transmembrane</keyword>
<accession>A0A2N9H602</accession>
<proteinExistence type="predicted"/>
<dbReference type="EMBL" id="OIVN01002868">
    <property type="protein sequence ID" value="SPD07069.1"/>
    <property type="molecule type" value="Genomic_DNA"/>
</dbReference>
<name>A0A2N9H602_FAGSY</name>
<keyword evidence="1" id="KW-1133">Transmembrane helix</keyword>
<evidence type="ECO:0000256" key="1">
    <source>
        <dbReference type="SAM" id="Phobius"/>
    </source>
</evidence>
<evidence type="ECO:0000313" key="2">
    <source>
        <dbReference type="EMBL" id="SPD07069.1"/>
    </source>
</evidence>
<dbReference type="AlphaFoldDB" id="A0A2N9H602"/>
<reference evidence="2" key="1">
    <citation type="submission" date="2018-02" db="EMBL/GenBank/DDBJ databases">
        <authorList>
            <person name="Cohen D.B."/>
            <person name="Kent A.D."/>
        </authorList>
    </citation>
    <scope>NUCLEOTIDE SEQUENCE</scope>
</reference>
<feature type="transmembrane region" description="Helical" evidence="1">
    <location>
        <begin position="29"/>
        <end position="53"/>
    </location>
</feature>
<sequence>MGVVVGGAAMGVVVGGGVASVFVGGVVVGVVVGGVAVIAMLVVFVSIYFVVVFSSDEGGGLMVGSLCTYHTCESGSCGFMWHAHYRPDVPTLCFSRV</sequence>